<dbReference type="InterPro" id="IPR045279">
    <property type="entry name" value="ARR-like"/>
</dbReference>
<proteinExistence type="inferred from homology"/>
<accession>A0AAD7LJT2</accession>
<dbReference type="GO" id="GO:0048511">
    <property type="term" value="P:rhythmic process"/>
    <property type="evidence" value="ECO:0007669"/>
    <property type="project" value="UniProtKB-KW"/>
</dbReference>
<comment type="caution">
    <text evidence="13">The sequence shown here is derived from an EMBL/GenBank/DDBJ whole genome shotgun (WGS) entry which is preliminary data.</text>
</comment>
<feature type="region of interest" description="Disordered" evidence="10">
    <location>
        <begin position="222"/>
        <end position="260"/>
    </location>
</feature>
<comment type="caution">
    <text evidence="8">Lacks conserved residue(s) required for the propagation of feature annotation.</text>
</comment>
<evidence type="ECO:0000256" key="4">
    <source>
        <dbReference type="ARBA" id="ARBA00023015"/>
    </source>
</evidence>
<evidence type="ECO:0000259" key="12">
    <source>
        <dbReference type="PROSITE" id="PS51017"/>
    </source>
</evidence>
<evidence type="ECO:0000256" key="1">
    <source>
        <dbReference type="ARBA" id="ARBA00004123"/>
    </source>
</evidence>
<dbReference type="GO" id="GO:0000160">
    <property type="term" value="P:phosphorelay signal transduction system"/>
    <property type="evidence" value="ECO:0007669"/>
    <property type="project" value="UniProtKB-KW"/>
</dbReference>
<feature type="region of interest" description="Disordered" evidence="10">
    <location>
        <begin position="346"/>
        <end position="395"/>
    </location>
</feature>
<organism evidence="13 14">
    <name type="scientific">Quillaja saponaria</name>
    <name type="common">Soap bark tree</name>
    <dbReference type="NCBI Taxonomy" id="32244"/>
    <lineage>
        <taxon>Eukaryota</taxon>
        <taxon>Viridiplantae</taxon>
        <taxon>Streptophyta</taxon>
        <taxon>Embryophyta</taxon>
        <taxon>Tracheophyta</taxon>
        <taxon>Spermatophyta</taxon>
        <taxon>Magnoliopsida</taxon>
        <taxon>eudicotyledons</taxon>
        <taxon>Gunneridae</taxon>
        <taxon>Pentapetalae</taxon>
        <taxon>rosids</taxon>
        <taxon>fabids</taxon>
        <taxon>Fabales</taxon>
        <taxon>Quillajaceae</taxon>
        <taxon>Quillaja</taxon>
    </lineage>
</organism>
<comment type="subcellular location">
    <subcellularLocation>
        <location evidence="1 9">Nucleus</location>
    </subcellularLocation>
</comment>
<comment type="similarity">
    <text evidence="2">Belongs to the ARR-like family.</text>
</comment>
<dbReference type="GO" id="GO:0009736">
    <property type="term" value="P:cytokinin-activated signaling pathway"/>
    <property type="evidence" value="ECO:0007669"/>
    <property type="project" value="InterPro"/>
</dbReference>
<keyword evidence="6" id="KW-0804">Transcription</keyword>
<evidence type="ECO:0000256" key="9">
    <source>
        <dbReference type="PROSITE-ProRule" id="PRU00357"/>
    </source>
</evidence>
<keyword evidence="4" id="KW-0805">Transcription regulation</keyword>
<dbReference type="CDD" id="cd17582">
    <property type="entry name" value="psREC_PRR"/>
    <property type="match status" value="1"/>
</dbReference>
<keyword evidence="3" id="KW-0902">Two-component regulatory system</keyword>
<dbReference type="InterPro" id="IPR010402">
    <property type="entry name" value="CCT_domain"/>
</dbReference>
<dbReference type="SUPFAM" id="SSF52172">
    <property type="entry name" value="CheY-like"/>
    <property type="match status" value="1"/>
</dbReference>
<dbReference type="PANTHER" id="PTHR43874">
    <property type="entry name" value="TWO-COMPONENT RESPONSE REGULATOR"/>
    <property type="match status" value="1"/>
</dbReference>
<evidence type="ECO:0000256" key="3">
    <source>
        <dbReference type="ARBA" id="ARBA00023012"/>
    </source>
</evidence>
<dbReference type="PROSITE" id="PS51017">
    <property type="entry name" value="CCT"/>
    <property type="match status" value="1"/>
</dbReference>
<evidence type="ECO:0000256" key="5">
    <source>
        <dbReference type="ARBA" id="ARBA00023108"/>
    </source>
</evidence>
<feature type="region of interest" description="Disordered" evidence="10">
    <location>
        <begin position="1"/>
        <end position="38"/>
    </location>
</feature>
<evidence type="ECO:0000259" key="11">
    <source>
        <dbReference type="PROSITE" id="PS50110"/>
    </source>
</evidence>
<feature type="compositionally biased region" description="Acidic residues" evidence="10">
    <location>
        <begin position="9"/>
        <end position="25"/>
    </location>
</feature>
<protein>
    <submittedName>
        <fullName evidence="13">Two-component response regulator-like protein</fullName>
    </submittedName>
</protein>
<feature type="compositionally biased region" description="Polar residues" evidence="10">
    <location>
        <begin position="348"/>
        <end position="366"/>
    </location>
</feature>
<dbReference type="KEGG" id="qsa:O6P43_020012"/>
<dbReference type="Pfam" id="PF06203">
    <property type="entry name" value="CCT"/>
    <property type="match status" value="1"/>
</dbReference>
<dbReference type="InterPro" id="IPR011006">
    <property type="entry name" value="CheY-like_superfamily"/>
</dbReference>
<feature type="domain" description="CCT" evidence="12">
    <location>
        <begin position="624"/>
        <end position="666"/>
    </location>
</feature>
<dbReference type="GO" id="GO:0005634">
    <property type="term" value="C:nucleus"/>
    <property type="evidence" value="ECO:0007669"/>
    <property type="project" value="UniProtKB-SubCell"/>
</dbReference>
<keyword evidence="5" id="KW-0090">Biological rhythms</keyword>
<evidence type="ECO:0000256" key="7">
    <source>
        <dbReference type="ARBA" id="ARBA00023242"/>
    </source>
</evidence>
<evidence type="ECO:0000256" key="6">
    <source>
        <dbReference type="ARBA" id="ARBA00023163"/>
    </source>
</evidence>
<evidence type="ECO:0000256" key="8">
    <source>
        <dbReference type="PROSITE-ProRule" id="PRU00169"/>
    </source>
</evidence>
<dbReference type="Pfam" id="PF00072">
    <property type="entry name" value="Response_reg"/>
    <property type="match status" value="1"/>
</dbReference>
<dbReference type="PROSITE" id="PS50110">
    <property type="entry name" value="RESPONSE_REGULATORY"/>
    <property type="match status" value="1"/>
</dbReference>
<dbReference type="Gene3D" id="3.40.50.2300">
    <property type="match status" value="1"/>
</dbReference>
<dbReference type="AlphaFoldDB" id="A0AAD7LJT2"/>
<gene>
    <name evidence="13" type="ORF">O6P43_020012</name>
</gene>
<evidence type="ECO:0000256" key="2">
    <source>
        <dbReference type="ARBA" id="ARBA00010330"/>
    </source>
</evidence>
<dbReference type="SMART" id="SM00448">
    <property type="entry name" value="REC"/>
    <property type="match status" value="1"/>
</dbReference>
<feature type="compositionally biased region" description="Basic and acidic residues" evidence="10">
    <location>
        <begin position="673"/>
        <end position="683"/>
    </location>
</feature>
<keyword evidence="7 9" id="KW-0539">Nucleus</keyword>
<dbReference type="Proteomes" id="UP001163823">
    <property type="component" value="Chromosome 8"/>
</dbReference>
<dbReference type="EMBL" id="JARAOO010000008">
    <property type="protein sequence ID" value="KAJ7959434.1"/>
    <property type="molecule type" value="Genomic_DNA"/>
</dbReference>
<feature type="region of interest" description="Disordered" evidence="10">
    <location>
        <begin position="651"/>
        <end position="683"/>
    </location>
</feature>
<dbReference type="InterPro" id="IPR001789">
    <property type="entry name" value="Sig_transdc_resp-reg_receiver"/>
</dbReference>
<reference evidence="13" key="1">
    <citation type="journal article" date="2023" name="Science">
        <title>Elucidation of the pathway for biosynthesis of saponin adjuvants from the soapbark tree.</title>
        <authorList>
            <person name="Reed J."/>
            <person name="Orme A."/>
            <person name="El-Demerdash A."/>
            <person name="Owen C."/>
            <person name="Martin L.B.B."/>
            <person name="Misra R.C."/>
            <person name="Kikuchi S."/>
            <person name="Rejzek M."/>
            <person name="Martin A.C."/>
            <person name="Harkess A."/>
            <person name="Leebens-Mack J."/>
            <person name="Louveau T."/>
            <person name="Stephenson M.J."/>
            <person name="Osbourn A."/>
        </authorList>
    </citation>
    <scope>NUCLEOTIDE SEQUENCE</scope>
    <source>
        <strain evidence="13">S10</strain>
    </source>
</reference>
<evidence type="ECO:0000256" key="10">
    <source>
        <dbReference type="SAM" id="MobiDB-lite"/>
    </source>
</evidence>
<dbReference type="PANTHER" id="PTHR43874:SF95">
    <property type="entry name" value="TWO-COMPONENT RESPONSE REGULATOR-LIKE APRR5"/>
    <property type="match status" value="1"/>
</dbReference>
<sequence>MGEVVLSSEEMEVMEGEMELEDDKAEEGGGTQRNGGESTGVVRWEKFLPRMRMRVLLVEADDSTRQIISALLRKCSYRVAAVQDGLKAWEILKGRPHDIDLILTEVDLPSISGFALLTLIREHEICKNIPIIMMSSQDSVNIVYKCMLRGAADYLVKPIRKNELRNLWQHVWRRLSSTIGSNGTQDESDAQQKIEATAENNAPNTHSSGDMESIQRNKELIEKGSDAQSSSTKPELEVESAPVENLQDFSNFKRGKSNMSDTEVKADKTHVHLSQTLIFDESHAGGSAMGVYKNATADEAHVKNFDAGHHKRGANTTSEACGNDDVLLSSSKEAIDLGGEFHMYPNFSHRSPSNNGTGKFDTSPQLDLSLRGSYPSSFENEVTEDRPTLTHSNASAFKRYTSRQLKSPPTAFTNYCDQQKAYRTTNSEQNISNFPTGYKSDSSTMQRINISPAAVQSKESEIATSHSQQRLFPIPVPVKGTRVNDLGLAYGSVLPPIFCTQSGPVTVRPEPAFQTNTFYQSCIEAYNSKQLYEPHGQNVNSDTNQNMHRQEHKLECLEDRGQISPVTDQSACSSFCNGAVNHLNGIGYGSNCGSNSNIEQAAAVRTTSESKNEDFGSSNRSVQREAALTKFRLKRKERCYDKKVRYESRKKLAEQRPRMKGQFVRQVHSDVQSVKRDGNTYDG</sequence>
<evidence type="ECO:0000313" key="13">
    <source>
        <dbReference type="EMBL" id="KAJ7959434.1"/>
    </source>
</evidence>
<feature type="domain" description="Response regulatory" evidence="11">
    <location>
        <begin position="54"/>
        <end position="172"/>
    </location>
</feature>
<keyword evidence="14" id="KW-1185">Reference proteome</keyword>
<evidence type="ECO:0000313" key="14">
    <source>
        <dbReference type="Proteomes" id="UP001163823"/>
    </source>
</evidence>
<name>A0AAD7LJT2_QUISA</name>